<evidence type="ECO:0000313" key="6">
    <source>
        <dbReference type="Proteomes" id="UP000239263"/>
    </source>
</evidence>
<protein>
    <submittedName>
        <fullName evidence="5">GntR family transcriptional regulator</fullName>
    </submittedName>
</protein>
<dbReference type="Gene3D" id="3.40.1410.10">
    <property type="entry name" value="Chorismate lyase-like"/>
    <property type="match status" value="1"/>
</dbReference>
<evidence type="ECO:0000256" key="1">
    <source>
        <dbReference type="ARBA" id="ARBA00023015"/>
    </source>
</evidence>
<dbReference type="InterPro" id="IPR036388">
    <property type="entry name" value="WH-like_DNA-bd_sf"/>
</dbReference>
<dbReference type="GO" id="GO:0045892">
    <property type="term" value="P:negative regulation of DNA-templated transcription"/>
    <property type="evidence" value="ECO:0007669"/>
    <property type="project" value="TreeGrafter"/>
</dbReference>
<keyword evidence="1" id="KW-0805">Transcription regulation</keyword>
<dbReference type="InterPro" id="IPR036390">
    <property type="entry name" value="WH_DNA-bd_sf"/>
</dbReference>
<dbReference type="PANTHER" id="PTHR44846:SF7">
    <property type="entry name" value="TRANSCRIPTIONAL REGULATOR OF 2-AMINOETHYLPHOSPHONATE DEGRADATION OPERONS-RELATED"/>
    <property type="match status" value="1"/>
</dbReference>
<dbReference type="PROSITE" id="PS50949">
    <property type="entry name" value="HTH_GNTR"/>
    <property type="match status" value="1"/>
</dbReference>
<name>A0A2S7XE22_9GAMM</name>
<dbReference type="SUPFAM" id="SSF64288">
    <property type="entry name" value="Chorismate lyase-like"/>
    <property type="match status" value="1"/>
</dbReference>
<dbReference type="InterPro" id="IPR050679">
    <property type="entry name" value="Bact_HTH_transcr_reg"/>
</dbReference>
<dbReference type="InterPro" id="IPR000524">
    <property type="entry name" value="Tscrpt_reg_HTH_GntR"/>
</dbReference>
<proteinExistence type="predicted"/>
<reference evidence="5 6" key="1">
    <citation type="submission" date="2016-12" db="EMBL/GenBank/DDBJ databases">
        <title>Diversity of luminous bacteria.</title>
        <authorList>
            <person name="Yoshizawa S."/>
            <person name="Kogure K."/>
        </authorList>
    </citation>
    <scope>NUCLEOTIDE SEQUENCE [LARGE SCALE GENOMIC DNA]</scope>
    <source>
        <strain evidence="5 6">ATCC 33715</strain>
    </source>
</reference>
<evidence type="ECO:0000256" key="2">
    <source>
        <dbReference type="ARBA" id="ARBA00023125"/>
    </source>
</evidence>
<dbReference type="CDD" id="cd07377">
    <property type="entry name" value="WHTH_GntR"/>
    <property type="match status" value="1"/>
</dbReference>
<dbReference type="SMART" id="SM00345">
    <property type="entry name" value="HTH_GNTR"/>
    <property type="match status" value="1"/>
</dbReference>
<organism evidence="5 6">
    <name type="scientific">Aliivibrio sifiae</name>
    <dbReference type="NCBI Taxonomy" id="566293"/>
    <lineage>
        <taxon>Bacteria</taxon>
        <taxon>Pseudomonadati</taxon>
        <taxon>Pseudomonadota</taxon>
        <taxon>Gammaproteobacteria</taxon>
        <taxon>Vibrionales</taxon>
        <taxon>Vibrionaceae</taxon>
        <taxon>Aliivibrio</taxon>
    </lineage>
</organism>
<evidence type="ECO:0000256" key="3">
    <source>
        <dbReference type="ARBA" id="ARBA00023163"/>
    </source>
</evidence>
<dbReference type="Pfam" id="PF00392">
    <property type="entry name" value="GntR"/>
    <property type="match status" value="1"/>
</dbReference>
<keyword evidence="3" id="KW-0804">Transcription</keyword>
<dbReference type="SMART" id="SM00866">
    <property type="entry name" value="UTRA"/>
    <property type="match status" value="1"/>
</dbReference>
<dbReference type="AlphaFoldDB" id="A0A2S7XE22"/>
<dbReference type="EMBL" id="MSCO01000001">
    <property type="protein sequence ID" value="PQJ89422.1"/>
    <property type="molecule type" value="Genomic_DNA"/>
</dbReference>
<dbReference type="PANTHER" id="PTHR44846">
    <property type="entry name" value="MANNOSYL-D-GLYCERATE TRANSPORT/METABOLISM SYSTEM REPRESSOR MNGR-RELATED"/>
    <property type="match status" value="1"/>
</dbReference>
<comment type="caution">
    <text evidence="5">The sequence shown here is derived from an EMBL/GenBank/DDBJ whole genome shotgun (WGS) entry which is preliminary data.</text>
</comment>
<evidence type="ECO:0000313" key="5">
    <source>
        <dbReference type="EMBL" id="PQJ89422.1"/>
    </source>
</evidence>
<dbReference type="PRINTS" id="PR00035">
    <property type="entry name" value="HTHGNTR"/>
</dbReference>
<keyword evidence="2" id="KW-0238">DNA-binding</keyword>
<dbReference type="InterPro" id="IPR011663">
    <property type="entry name" value="UTRA"/>
</dbReference>
<dbReference type="Pfam" id="PF07702">
    <property type="entry name" value="UTRA"/>
    <property type="match status" value="1"/>
</dbReference>
<dbReference type="InterPro" id="IPR028978">
    <property type="entry name" value="Chorismate_lyase_/UTRA_dom_sf"/>
</dbReference>
<feature type="domain" description="HTH gntR-type" evidence="4">
    <location>
        <begin position="1"/>
        <end position="68"/>
    </location>
</feature>
<sequence length="229" mass="26000">MQYLTIKDAIAEQIESGMLEPGHKLPSERVLAESFSTTRITLREALNYLALAGKLYKEERRGWFVSKEALIFNPAQELDILKVCKQYNRGYTTERIDSKRILAPKMVAERLDLPPFSYVLMFSRLVIIEGRKVAVQYQYLPEALFPSLAKMDEDIDVVSILKDKYLSECQNLCVKIGVFPATEVESELLNISSGSMLLNINQSAINNNKTGYLLQVISCCHDALKIEIE</sequence>
<dbReference type="OrthoDB" id="9784545at2"/>
<gene>
    <name evidence="5" type="ORF">BTO22_07420</name>
</gene>
<accession>A0A2S7XE22</accession>
<dbReference type="SUPFAM" id="SSF46785">
    <property type="entry name" value="Winged helix' DNA-binding domain"/>
    <property type="match status" value="1"/>
</dbReference>
<dbReference type="GO" id="GO:0003677">
    <property type="term" value="F:DNA binding"/>
    <property type="evidence" value="ECO:0007669"/>
    <property type="project" value="UniProtKB-KW"/>
</dbReference>
<dbReference type="GO" id="GO:0003700">
    <property type="term" value="F:DNA-binding transcription factor activity"/>
    <property type="evidence" value="ECO:0007669"/>
    <property type="project" value="InterPro"/>
</dbReference>
<dbReference type="RefSeq" id="WP_105054947.1">
    <property type="nucleotide sequence ID" value="NZ_CAWNRT010000001.1"/>
</dbReference>
<dbReference type="Proteomes" id="UP000239263">
    <property type="component" value="Unassembled WGS sequence"/>
</dbReference>
<evidence type="ECO:0000259" key="4">
    <source>
        <dbReference type="PROSITE" id="PS50949"/>
    </source>
</evidence>
<dbReference type="Gene3D" id="1.10.10.10">
    <property type="entry name" value="Winged helix-like DNA-binding domain superfamily/Winged helix DNA-binding domain"/>
    <property type="match status" value="1"/>
</dbReference>